<dbReference type="EMBL" id="VAUV01000003">
    <property type="protein sequence ID" value="TLD72105.1"/>
    <property type="molecule type" value="Genomic_DNA"/>
</dbReference>
<proteinExistence type="predicted"/>
<dbReference type="Pfam" id="PF13584">
    <property type="entry name" value="BatD"/>
    <property type="match status" value="1"/>
</dbReference>
<dbReference type="RefSeq" id="WP_138085109.1">
    <property type="nucleotide sequence ID" value="NZ_VAUV01000003.1"/>
</dbReference>
<name>A0A5R8KJJ0_9BACT</name>
<protein>
    <submittedName>
        <fullName evidence="1">Protein BatD</fullName>
    </submittedName>
</protein>
<comment type="caution">
    <text evidence="1">The sequence shown here is derived from an EMBL/GenBank/DDBJ whole genome shotgun (WGS) entry which is preliminary data.</text>
</comment>
<accession>A0A5R8KJJ0</accession>
<organism evidence="1 2">
    <name type="scientific">Phragmitibacter flavus</name>
    <dbReference type="NCBI Taxonomy" id="2576071"/>
    <lineage>
        <taxon>Bacteria</taxon>
        <taxon>Pseudomonadati</taxon>
        <taxon>Verrucomicrobiota</taxon>
        <taxon>Verrucomicrobiia</taxon>
        <taxon>Verrucomicrobiales</taxon>
        <taxon>Verrucomicrobiaceae</taxon>
        <taxon>Phragmitibacter</taxon>
    </lineage>
</organism>
<dbReference type="InterPro" id="IPR025738">
    <property type="entry name" value="BatD"/>
</dbReference>
<dbReference type="Proteomes" id="UP000306196">
    <property type="component" value="Unassembled WGS sequence"/>
</dbReference>
<reference evidence="1 2" key="1">
    <citation type="submission" date="2019-05" db="EMBL/GenBank/DDBJ databases">
        <title>Verrucobacter flavum gen. nov., sp. nov. a new member of the family Verrucomicrobiaceae.</title>
        <authorList>
            <person name="Szuroczki S."/>
            <person name="Abbaszade G."/>
            <person name="Szabo A."/>
            <person name="Felfoldi T."/>
            <person name="Schumann P."/>
            <person name="Boka K."/>
            <person name="Keki Z."/>
            <person name="Toumi M."/>
            <person name="Toth E."/>
        </authorList>
    </citation>
    <scope>NUCLEOTIDE SEQUENCE [LARGE SCALE GENOMIC DNA]</scope>
    <source>
        <strain evidence="1 2">MG-N-17</strain>
    </source>
</reference>
<evidence type="ECO:0000313" key="2">
    <source>
        <dbReference type="Proteomes" id="UP000306196"/>
    </source>
</evidence>
<keyword evidence="2" id="KW-1185">Reference proteome</keyword>
<dbReference type="PANTHER" id="PTHR40940">
    <property type="entry name" value="PROTEIN BATD-RELATED"/>
    <property type="match status" value="1"/>
</dbReference>
<dbReference type="PANTHER" id="PTHR40940:SF2">
    <property type="entry name" value="BATD"/>
    <property type="match status" value="1"/>
</dbReference>
<gene>
    <name evidence="1" type="ORF">FEM03_05095</name>
</gene>
<dbReference type="AlphaFoldDB" id="A0A5R8KJJ0"/>
<sequence length="584" mass="63316">MMSSSFLSKSSMTRRLLIRLAMVAVGVLLMLATSGETQAQRSSVNAQISPQKIRPGGFAVFSVTVDGGVASEMERPTLPEGVELANPGKSTSSGTTIINGRVSRSYTQSWQITAEKPGTYAIPPQTLEVNGAVASSNATELMVSEKNDAELSQYDPLLSIELEKREFYVGELVPITANLYVHRQTILRRVGLIELPKDNFAIQRFPLQGEEGVTHVAGVPYRVLTFKSTVSALKPGKFKLGPASSEVIVEMPTQENPFPHPIFSQSEPQKLRPPSNDIEVNVLALPEEGRPKGFTGVVGDFEMNMNAEPASLSVGEPIAVEITINGTGNFDSIVAPTLTESGAWKVYPSKRFNMGGTPDVMTGSSTNQVGFSQVIIPQKQVTEVPSYEFSFFSPTKKEYVTLRTSPLPLEVRPGLMGVPQGDGSTAGSTAPSEIQPEKVPQATLRMTDILSVSSESPVWLAAKPFPWRDPRFLTGSAVAGGVLALLLLAKGGAVLVQRSRNAADAPARLLWKQLKARQQPMGQFYHHAARWIEMKHLQGSEVDEVLAKDHQFNYSRDHDAAAVVVPEDERAKVLRVLREAEGAA</sequence>
<dbReference type="OrthoDB" id="180318at2"/>
<evidence type="ECO:0000313" key="1">
    <source>
        <dbReference type="EMBL" id="TLD72105.1"/>
    </source>
</evidence>